<reference evidence="1" key="1">
    <citation type="submission" date="2023-10" db="EMBL/GenBank/DDBJ databases">
        <title>Genome assembly of Pristionchus species.</title>
        <authorList>
            <person name="Yoshida K."/>
            <person name="Sommer R.J."/>
        </authorList>
    </citation>
    <scope>NUCLEOTIDE SEQUENCE</scope>
    <source>
        <strain evidence="1">RS5133</strain>
    </source>
</reference>
<accession>A0AAV5V617</accession>
<protein>
    <submittedName>
        <fullName evidence="1">Uncharacterized protein</fullName>
    </submittedName>
</protein>
<evidence type="ECO:0000313" key="1">
    <source>
        <dbReference type="EMBL" id="GMT13290.1"/>
    </source>
</evidence>
<dbReference type="AlphaFoldDB" id="A0AAV5V617"/>
<sequence>LGARFGWFSTLDSTLFSKLRPLEAPPPRSHPLRDVLHTTHSGCDSRSRLLSLPDSTSCRRQEKVERRAHKLCLHCQSARYRNRRRRIRHPAIRVRRCQDYRFRCSSEAGSHRIHGEPYRRPARDYSRNFGTICRLAQARGRQARRERHLEQRHLWSRNTLEWNDAQQEQEEEAHSSSQEVRRLCIQGL</sequence>
<organism evidence="1 2">
    <name type="scientific">Pristionchus fissidentatus</name>
    <dbReference type="NCBI Taxonomy" id="1538716"/>
    <lineage>
        <taxon>Eukaryota</taxon>
        <taxon>Metazoa</taxon>
        <taxon>Ecdysozoa</taxon>
        <taxon>Nematoda</taxon>
        <taxon>Chromadorea</taxon>
        <taxon>Rhabditida</taxon>
        <taxon>Rhabditina</taxon>
        <taxon>Diplogasteromorpha</taxon>
        <taxon>Diplogasteroidea</taxon>
        <taxon>Neodiplogasteridae</taxon>
        <taxon>Pristionchus</taxon>
    </lineage>
</organism>
<comment type="caution">
    <text evidence="1">The sequence shown here is derived from an EMBL/GenBank/DDBJ whole genome shotgun (WGS) entry which is preliminary data.</text>
</comment>
<dbReference type="Proteomes" id="UP001432322">
    <property type="component" value="Unassembled WGS sequence"/>
</dbReference>
<dbReference type="EMBL" id="BTSY01000002">
    <property type="protein sequence ID" value="GMT13290.1"/>
    <property type="molecule type" value="Genomic_DNA"/>
</dbReference>
<feature type="non-terminal residue" evidence="1">
    <location>
        <position position="1"/>
    </location>
</feature>
<name>A0AAV5V617_9BILA</name>
<evidence type="ECO:0000313" key="2">
    <source>
        <dbReference type="Proteomes" id="UP001432322"/>
    </source>
</evidence>
<keyword evidence="2" id="KW-1185">Reference proteome</keyword>
<gene>
    <name evidence="1" type="ORF">PFISCL1PPCAC_4587</name>
</gene>
<feature type="non-terminal residue" evidence="1">
    <location>
        <position position="188"/>
    </location>
</feature>
<proteinExistence type="predicted"/>